<gene>
    <name evidence="1" type="ORF">SEA_WEASELS2_255</name>
</gene>
<evidence type="ECO:0000313" key="2">
    <source>
        <dbReference type="Proteomes" id="UP000224902"/>
    </source>
</evidence>
<protein>
    <submittedName>
        <fullName evidence="1">Uncharacterized protein</fullName>
    </submittedName>
</protein>
<organism evidence="1 2">
    <name type="scientific">Rhodococcus phage Weasels2</name>
    <dbReference type="NCBI Taxonomy" id="1897437"/>
    <lineage>
        <taxon>Viruses</taxon>
        <taxon>Duplodnaviria</taxon>
        <taxon>Heunggongvirae</taxon>
        <taxon>Uroviricota</taxon>
        <taxon>Caudoviricetes</taxon>
        <taxon>Weaselvirus</taxon>
        <taxon>Weaselvirus weasel</taxon>
    </lineage>
</organism>
<reference evidence="2" key="1">
    <citation type="submission" date="2016-08" db="EMBL/GenBank/DDBJ databases">
        <authorList>
            <person name="Seilhamer J.J."/>
        </authorList>
    </citation>
    <scope>NUCLEOTIDE SEQUENCE [LARGE SCALE GENOMIC DNA]</scope>
</reference>
<proteinExistence type="predicted"/>
<evidence type="ECO:0000313" key="1">
    <source>
        <dbReference type="EMBL" id="AOZ63833.1"/>
    </source>
</evidence>
<sequence length="39" mass="4358">MNELIRDLKPQNQTIKKCELCNGPLSPKGRPHNCPGDVI</sequence>
<dbReference type="Proteomes" id="UP000224902">
    <property type="component" value="Segment"/>
</dbReference>
<dbReference type="EMBL" id="KX774321">
    <property type="protein sequence ID" value="AOZ63833.1"/>
    <property type="molecule type" value="Genomic_DNA"/>
</dbReference>
<accession>A0A1I9SAM7</accession>
<keyword evidence="2" id="KW-1185">Reference proteome</keyword>
<name>A0A1I9SAM7_9CAUD</name>